<proteinExistence type="predicted"/>
<reference evidence="1 2" key="1">
    <citation type="submission" date="2010-11" db="EMBL/GenBank/DDBJ databases">
        <authorList>
            <person name="Durkin A.S."/>
            <person name="Madupu R."/>
            <person name="Torralba M."/>
            <person name="Gillis M."/>
            <person name="Methe B."/>
            <person name="Sutton G."/>
            <person name="Nelson K.E."/>
        </authorList>
    </citation>
    <scope>NUCLEOTIDE SEQUENCE [LARGE SCALE GENOMIC DNA]</scope>
    <source>
        <strain evidence="1 2">UPII 345-E</strain>
    </source>
</reference>
<gene>
    <name evidence="1" type="ORF">HMPREF9220_0367</name>
</gene>
<dbReference type="AlphaFoldDB" id="E4L9E4"/>
<dbReference type="RefSeq" id="WP_007554761.1">
    <property type="nucleotide sequence ID" value="NZ_AENT01000024.1"/>
</dbReference>
<dbReference type="Proteomes" id="UP000004594">
    <property type="component" value="Unassembled WGS sequence"/>
</dbReference>
<accession>E4L9E4</accession>
<name>E4L9E4_9FIRM</name>
<sequence length="96" mass="11593">MANRLYIKIFYQVVVRNIYIKEFYQILLIIELMHNGKQEKICEKCETYIYVYIRSGNKEQTKLAKIQEMEKCNTSICLFKETKLNKSSMDKMEESF</sequence>
<evidence type="ECO:0000313" key="2">
    <source>
        <dbReference type="Proteomes" id="UP000004594"/>
    </source>
</evidence>
<dbReference type="EMBL" id="AENT01000024">
    <property type="protein sequence ID" value="EFR42490.1"/>
    <property type="molecule type" value="Genomic_DNA"/>
</dbReference>
<comment type="caution">
    <text evidence="1">The sequence shown here is derived from an EMBL/GenBank/DDBJ whole genome shotgun (WGS) entry which is preliminary data.</text>
</comment>
<evidence type="ECO:0000313" key="1">
    <source>
        <dbReference type="EMBL" id="EFR42490.1"/>
    </source>
</evidence>
<protein>
    <submittedName>
        <fullName evidence="1">Uncharacterized protein</fullName>
    </submittedName>
</protein>
<organism evidence="1 2">
    <name type="scientific">Dialister micraerophilus UPII 345-E</name>
    <dbReference type="NCBI Taxonomy" id="910314"/>
    <lineage>
        <taxon>Bacteria</taxon>
        <taxon>Bacillati</taxon>
        <taxon>Bacillota</taxon>
        <taxon>Negativicutes</taxon>
        <taxon>Veillonellales</taxon>
        <taxon>Veillonellaceae</taxon>
        <taxon>Dialister</taxon>
    </lineage>
</organism>